<evidence type="ECO:0000256" key="5">
    <source>
        <dbReference type="ARBA" id="ARBA00023136"/>
    </source>
</evidence>
<dbReference type="Proteomes" id="UP000070700">
    <property type="component" value="Unassembled WGS sequence"/>
</dbReference>
<reference evidence="9 10" key="1">
    <citation type="submission" date="2015-10" db="EMBL/GenBank/DDBJ databases">
        <title>Full genome of DAOMC 229536 Phialocephala scopiformis, a fungal endophyte of spruce producing the potent anti-insectan compound rugulosin.</title>
        <authorList>
            <consortium name="DOE Joint Genome Institute"/>
            <person name="Walker A.K."/>
            <person name="Frasz S.L."/>
            <person name="Seifert K.A."/>
            <person name="Miller J.D."/>
            <person name="Mondo S.J."/>
            <person name="Labutti K."/>
            <person name="Lipzen A."/>
            <person name="Dockter R."/>
            <person name="Kennedy M."/>
            <person name="Grigoriev I.V."/>
            <person name="Spatafora J.W."/>
        </authorList>
    </citation>
    <scope>NUCLEOTIDE SEQUENCE [LARGE SCALE GENOMIC DNA]</scope>
    <source>
        <strain evidence="9 10">CBS 120377</strain>
    </source>
</reference>
<dbReference type="PANTHER" id="PTHR23501:SF193">
    <property type="entry name" value="MULTIDRUG TRANSPORTER, PUTATIVE (AFU_ORTHOLOGUE AFUA_8G00940)-RELATED"/>
    <property type="match status" value="1"/>
</dbReference>
<keyword evidence="3 7" id="KW-0812">Transmembrane</keyword>
<feature type="domain" description="Major facilitator superfamily (MFS) profile" evidence="8">
    <location>
        <begin position="1"/>
        <end position="173"/>
    </location>
</feature>
<dbReference type="InterPro" id="IPR036259">
    <property type="entry name" value="MFS_trans_sf"/>
</dbReference>
<dbReference type="PROSITE" id="PS50850">
    <property type="entry name" value="MFS"/>
    <property type="match status" value="1"/>
</dbReference>
<keyword evidence="4 7" id="KW-1133">Transmembrane helix</keyword>
<feature type="transmembrane region" description="Helical" evidence="7">
    <location>
        <begin position="129"/>
        <end position="146"/>
    </location>
</feature>
<dbReference type="Gene3D" id="1.20.1250.20">
    <property type="entry name" value="MFS general substrate transporter like domains"/>
    <property type="match status" value="1"/>
</dbReference>
<evidence type="ECO:0000313" key="9">
    <source>
        <dbReference type="EMBL" id="KUJ12593.1"/>
    </source>
</evidence>
<gene>
    <name evidence="9" type="ORF">LY89DRAFT_785914</name>
</gene>
<dbReference type="InParanoid" id="A0A194WX85"/>
<dbReference type="GO" id="GO:0005886">
    <property type="term" value="C:plasma membrane"/>
    <property type="evidence" value="ECO:0007669"/>
    <property type="project" value="TreeGrafter"/>
</dbReference>
<dbReference type="InterPro" id="IPR011701">
    <property type="entry name" value="MFS"/>
</dbReference>
<evidence type="ECO:0000256" key="1">
    <source>
        <dbReference type="ARBA" id="ARBA00004141"/>
    </source>
</evidence>
<dbReference type="AlphaFoldDB" id="A0A194WX85"/>
<dbReference type="GO" id="GO:0022857">
    <property type="term" value="F:transmembrane transporter activity"/>
    <property type="evidence" value="ECO:0007669"/>
    <property type="project" value="InterPro"/>
</dbReference>
<dbReference type="Pfam" id="PF07690">
    <property type="entry name" value="MFS_1"/>
    <property type="match status" value="1"/>
</dbReference>
<dbReference type="EMBL" id="KQ947424">
    <property type="protein sequence ID" value="KUJ12593.1"/>
    <property type="molecule type" value="Genomic_DNA"/>
</dbReference>
<feature type="region of interest" description="Disordered" evidence="6">
    <location>
        <begin position="1"/>
        <end position="20"/>
    </location>
</feature>
<organism evidence="9 10">
    <name type="scientific">Mollisia scopiformis</name>
    <name type="common">Conifer needle endophyte fungus</name>
    <name type="synonym">Phialocephala scopiformis</name>
    <dbReference type="NCBI Taxonomy" id="149040"/>
    <lineage>
        <taxon>Eukaryota</taxon>
        <taxon>Fungi</taxon>
        <taxon>Dikarya</taxon>
        <taxon>Ascomycota</taxon>
        <taxon>Pezizomycotina</taxon>
        <taxon>Leotiomycetes</taxon>
        <taxon>Helotiales</taxon>
        <taxon>Mollisiaceae</taxon>
        <taxon>Mollisia</taxon>
    </lineage>
</organism>
<comment type="similarity">
    <text evidence="2">Belongs to the major facilitator superfamily. TCR/Tet family.</text>
</comment>
<sequence length="173" mass="18364">MGDNSHNAETTAGTNFDPSFSTLQKSMAETQRETDSDASRVSKTRLDGTHDEYVTGLKLAIIVAIGRAVAGVGTAGVINGAITIISSCVPLRKRPALIGLTIGVNQLGIVLGQLLGGVFSSFVSWRWCFYINLPFGALMATSLTFLRIPEQTPKARAIGYGHLAEANTTFSIC</sequence>
<evidence type="ECO:0000256" key="6">
    <source>
        <dbReference type="SAM" id="MobiDB-lite"/>
    </source>
</evidence>
<dbReference type="RefSeq" id="XP_018066948.1">
    <property type="nucleotide sequence ID" value="XM_018222934.1"/>
</dbReference>
<name>A0A194WX85_MOLSC</name>
<feature type="transmembrane region" description="Helical" evidence="7">
    <location>
        <begin position="59"/>
        <end position="85"/>
    </location>
</feature>
<dbReference type="OrthoDB" id="10021397at2759"/>
<evidence type="ECO:0000256" key="3">
    <source>
        <dbReference type="ARBA" id="ARBA00022692"/>
    </source>
</evidence>
<evidence type="ECO:0000256" key="4">
    <source>
        <dbReference type="ARBA" id="ARBA00022989"/>
    </source>
</evidence>
<feature type="transmembrane region" description="Helical" evidence="7">
    <location>
        <begin position="97"/>
        <end position="123"/>
    </location>
</feature>
<evidence type="ECO:0000259" key="8">
    <source>
        <dbReference type="PROSITE" id="PS50850"/>
    </source>
</evidence>
<evidence type="ECO:0000256" key="2">
    <source>
        <dbReference type="ARBA" id="ARBA00007520"/>
    </source>
</evidence>
<accession>A0A194WX85</accession>
<keyword evidence="5 7" id="KW-0472">Membrane</keyword>
<keyword evidence="10" id="KW-1185">Reference proteome</keyword>
<protein>
    <recommendedName>
        <fullName evidence="8">Major facilitator superfamily (MFS) profile domain-containing protein</fullName>
    </recommendedName>
</protein>
<evidence type="ECO:0000256" key="7">
    <source>
        <dbReference type="SAM" id="Phobius"/>
    </source>
</evidence>
<dbReference type="GeneID" id="28832660"/>
<proteinExistence type="inferred from homology"/>
<dbReference type="PANTHER" id="PTHR23501">
    <property type="entry name" value="MAJOR FACILITATOR SUPERFAMILY"/>
    <property type="match status" value="1"/>
</dbReference>
<dbReference type="InterPro" id="IPR020846">
    <property type="entry name" value="MFS_dom"/>
</dbReference>
<dbReference type="KEGG" id="psco:LY89DRAFT_785914"/>
<comment type="subcellular location">
    <subcellularLocation>
        <location evidence="1">Membrane</location>
        <topology evidence="1">Multi-pass membrane protein</topology>
    </subcellularLocation>
</comment>
<evidence type="ECO:0000313" key="10">
    <source>
        <dbReference type="Proteomes" id="UP000070700"/>
    </source>
</evidence>
<dbReference type="SUPFAM" id="SSF103473">
    <property type="entry name" value="MFS general substrate transporter"/>
    <property type="match status" value="1"/>
</dbReference>